<dbReference type="EMBL" id="JACVEL010000002">
    <property type="protein sequence ID" value="MBC9811731.1"/>
    <property type="molecule type" value="Genomic_DNA"/>
</dbReference>
<dbReference type="PIRSF" id="PIRSF033563">
    <property type="entry name" value="UCP033563"/>
    <property type="match status" value="1"/>
</dbReference>
<name>A0A8J6P821_9FLAO</name>
<evidence type="ECO:0000313" key="2">
    <source>
        <dbReference type="Proteomes" id="UP000652681"/>
    </source>
</evidence>
<proteinExistence type="predicted"/>
<organism evidence="1 2">
    <name type="scientific">Taishania pollutisoli</name>
    <dbReference type="NCBI Taxonomy" id="2766479"/>
    <lineage>
        <taxon>Bacteria</taxon>
        <taxon>Pseudomonadati</taxon>
        <taxon>Bacteroidota</taxon>
        <taxon>Flavobacteriia</taxon>
        <taxon>Flavobacteriales</taxon>
        <taxon>Crocinitomicaceae</taxon>
        <taxon>Taishania</taxon>
    </lineage>
</organism>
<reference evidence="1" key="1">
    <citation type="submission" date="2020-09" db="EMBL/GenBank/DDBJ databases">
        <title>Taishania pollutisoli gen. nov., sp. nov., Isolated from Tetrabromobisphenol A-Contaminated Soil.</title>
        <authorList>
            <person name="Chen Q."/>
        </authorList>
    </citation>
    <scope>NUCLEOTIDE SEQUENCE</scope>
    <source>
        <strain evidence="1">CZZ-1</strain>
    </source>
</reference>
<gene>
    <name evidence="1" type="ORF">H9Y05_04500</name>
</gene>
<dbReference type="Pfam" id="PF06245">
    <property type="entry name" value="DUF1015"/>
    <property type="match status" value="1"/>
</dbReference>
<dbReference type="Proteomes" id="UP000652681">
    <property type="component" value="Unassembled WGS sequence"/>
</dbReference>
<evidence type="ECO:0000313" key="1">
    <source>
        <dbReference type="EMBL" id="MBC9811731.1"/>
    </source>
</evidence>
<keyword evidence="2" id="KW-1185">Reference proteome</keyword>
<dbReference type="InterPro" id="IPR008323">
    <property type="entry name" value="UCP033563"/>
</dbReference>
<protein>
    <submittedName>
        <fullName evidence="1">DUF1015 domain-containing protein</fullName>
    </submittedName>
</protein>
<dbReference type="AlphaFoldDB" id="A0A8J6P821"/>
<dbReference type="RefSeq" id="WP_216713611.1">
    <property type="nucleotide sequence ID" value="NZ_JACVEL010000002.1"/>
</dbReference>
<accession>A0A8J6P821</accession>
<dbReference type="PANTHER" id="PTHR36454">
    <property type="entry name" value="LMO2823 PROTEIN"/>
    <property type="match status" value="1"/>
</dbReference>
<sequence>MAKITPFRAVRPVRDKVHLVATRPIYSYKKNVLESKLEDNPFTFLHIINPEFGGERTTQPNTPERFELVKREYQSFLKEGILFQEESPRIYIYRQTKNGHAFTGVVAGASNEEYRQDKIKKHEATLTSREEMFIDYLDIVGFNAEPVLLSYPHNPALEQKINEITSHRAEYEFTTTDRIKHDLWVLSEAETTEMQQLFESVDALYIADGHHRSASSVGLEDRRIRENRSQYPNESSFLAYMIDECALQILEFNRVIHSLNGLSEDAFIQAVSASFDVEKCAALQRPEQEHDLTICIKGNWYKLTCKPHIIDEDHPVNSLDAEILTQYILRPILHIHDLKTDKNIEFIGGTTPVEKIVEWMAEGKYELAVFLYPVTIEEVKKVADNQLIMPPKSTWVEPKLRSGMTIYAINE</sequence>
<dbReference type="PANTHER" id="PTHR36454:SF1">
    <property type="entry name" value="DUF1015 DOMAIN-CONTAINING PROTEIN"/>
    <property type="match status" value="1"/>
</dbReference>
<comment type="caution">
    <text evidence="1">The sequence shown here is derived from an EMBL/GenBank/DDBJ whole genome shotgun (WGS) entry which is preliminary data.</text>
</comment>